<gene>
    <name evidence="7" type="ORF">OE749_04890</name>
</gene>
<dbReference type="PANTHER" id="PTHR30086">
    <property type="entry name" value="ARGININE EXPORTER PROTEIN ARGO"/>
    <property type="match status" value="1"/>
</dbReference>
<feature type="transmembrane region" description="Helical" evidence="6">
    <location>
        <begin position="146"/>
        <end position="170"/>
    </location>
</feature>
<reference evidence="7 8" key="1">
    <citation type="submission" date="2022-10" db="EMBL/GenBank/DDBJ databases">
        <title>Aestuariibacter sp. AA17 isolated from Montipora capitata coral fragment.</title>
        <authorList>
            <person name="Emsley S.A."/>
            <person name="Pfannmuller K.M."/>
            <person name="Loughran R.M."/>
            <person name="Shlafstein M."/>
            <person name="Papke E."/>
            <person name="Saw J.H."/>
            <person name="Ushijima B."/>
            <person name="Videau P."/>
        </authorList>
    </citation>
    <scope>NUCLEOTIDE SEQUENCE [LARGE SCALE GENOMIC DNA]</scope>
    <source>
        <strain evidence="7 8">AA17</strain>
    </source>
</reference>
<comment type="caution">
    <text evidence="7">The sequence shown here is derived from an EMBL/GenBank/DDBJ whole genome shotgun (WGS) entry which is preliminary data.</text>
</comment>
<keyword evidence="3 6" id="KW-0812">Transmembrane</keyword>
<evidence type="ECO:0000256" key="3">
    <source>
        <dbReference type="ARBA" id="ARBA00022692"/>
    </source>
</evidence>
<feature type="transmembrane region" description="Helical" evidence="6">
    <location>
        <begin position="109"/>
        <end position="134"/>
    </location>
</feature>
<dbReference type="Proteomes" id="UP001652504">
    <property type="component" value="Unassembled WGS sequence"/>
</dbReference>
<protein>
    <submittedName>
        <fullName evidence="7">LysE family translocator</fullName>
    </submittedName>
</protein>
<evidence type="ECO:0000256" key="5">
    <source>
        <dbReference type="ARBA" id="ARBA00023136"/>
    </source>
</evidence>
<keyword evidence="2" id="KW-1003">Cell membrane</keyword>
<keyword evidence="8" id="KW-1185">Reference proteome</keyword>
<evidence type="ECO:0000313" key="8">
    <source>
        <dbReference type="Proteomes" id="UP001652504"/>
    </source>
</evidence>
<dbReference type="InterPro" id="IPR001123">
    <property type="entry name" value="LeuE-type"/>
</dbReference>
<sequence>MTLVSVISLFFAFILLAILPGPGVIAVVSRTVSNSLRRGVLTSVGILIGDAFFIVMAIATVNYAVSSLDCVFLLIQLVGSFYLIWLGIQGWRNKTSSDKFVINSSEFSGTISSILSGLFITLGNPKIIVFYIGFLPAFIDLSNMTIANVFLIIVIDVIAVGAVLYMYAWLANMAHLQLFNSNALAITQKVTASVLLVIGLSALINLSGGNDIWNV</sequence>
<evidence type="ECO:0000256" key="2">
    <source>
        <dbReference type="ARBA" id="ARBA00022475"/>
    </source>
</evidence>
<dbReference type="EMBL" id="JAOWKX010000002">
    <property type="protein sequence ID" value="MCV2884024.1"/>
    <property type="molecule type" value="Genomic_DNA"/>
</dbReference>
<dbReference type="Pfam" id="PF01810">
    <property type="entry name" value="LysE"/>
    <property type="match status" value="1"/>
</dbReference>
<evidence type="ECO:0000256" key="6">
    <source>
        <dbReference type="SAM" id="Phobius"/>
    </source>
</evidence>
<feature type="transmembrane region" description="Helical" evidence="6">
    <location>
        <begin position="71"/>
        <end position="88"/>
    </location>
</feature>
<feature type="transmembrane region" description="Helical" evidence="6">
    <location>
        <begin position="190"/>
        <end position="208"/>
    </location>
</feature>
<evidence type="ECO:0000256" key="1">
    <source>
        <dbReference type="ARBA" id="ARBA00004651"/>
    </source>
</evidence>
<evidence type="ECO:0000313" key="7">
    <source>
        <dbReference type="EMBL" id="MCV2884024.1"/>
    </source>
</evidence>
<keyword evidence="5 6" id="KW-0472">Membrane</keyword>
<evidence type="ECO:0000256" key="4">
    <source>
        <dbReference type="ARBA" id="ARBA00022989"/>
    </source>
</evidence>
<feature type="transmembrane region" description="Helical" evidence="6">
    <location>
        <begin position="40"/>
        <end position="65"/>
    </location>
</feature>
<name>A0ABT3A5R2_9ALTE</name>
<dbReference type="RefSeq" id="WP_263711236.1">
    <property type="nucleotide sequence ID" value="NZ_JAOWKX010000002.1"/>
</dbReference>
<organism evidence="7 8">
    <name type="scientific">Fluctibacter corallii</name>
    <dbReference type="NCBI Taxonomy" id="2984329"/>
    <lineage>
        <taxon>Bacteria</taxon>
        <taxon>Pseudomonadati</taxon>
        <taxon>Pseudomonadota</taxon>
        <taxon>Gammaproteobacteria</taxon>
        <taxon>Alteromonadales</taxon>
        <taxon>Alteromonadaceae</taxon>
        <taxon>Fluctibacter</taxon>
    </lineage>
</organism>
<feature type="transmembrane region" description="Helical" evidence="6">
    <location>
        <begin position="6"/>
        <end position="28"/>
    </location>
</feature>
<dbReference type="PANTHER" id="PTHR30086:SF20">
    <property type="entry name" value="ARGININE EXPORTER PROTEIN ARGO-RELATED"/>
    <property type="match status" value="1"/>
</dbReference>
<keyword evidence="4 6" id="KW-1133">Transmembrane helix</keyword>
<comment type="subcellular location">
    <subcellularLocation>
        <location evidence="1">Cell membrane</location>
        <topology evidence="1">Multi-pass membrane protein</topology>
    </subcellularLocation>
</comment>
<proteinExistence type="predicted"/>
<accession>A0ABT3A5R2</accession>